<dbReference type="EMBL" id="JAFNEN010000014">
    <property type="protein sequence ID" value="KAG8200675.1"/>
    <property type="molecule type" value="Genomic_DNA"/>
</dbReference>
<dbReference type="AlphaFoldDB" id="A0AAV6VX49"/>
<proteinExistence type="predicted"/>
<organism evidence="1 2">
    <name type="scientific">Oedothorax gibbosus</name>
    <dbReference type="NCBI Taxonomy" id="931172"/>
    <lineage>
        <taxon>Eukaryota</taxon>
        <taxon>Metazoa</taxon>
        <taxon>Ecdysozoa</taxon>
        <taxon>Arthropoda</taxon>
        <taxon>Chelicerata</taxon>
        <taxon>Arachnida</taxon>
        <taxon>Araneae</taxon>
        <taxon>Araneomorphae</taxon>
        <taxon>Entelegynae</taxon>
        <taxon>Araneoidea</taxon>
        <taxon>Linyphiidae</taxon>
        <taxon>Erigoninae</taxon>
        <taxon>Oedothorax</taxon>
    </lineage>
</organism>
<accession>A0AAV6VX49</accession>
<protein>
    <submittedName>
        <fullName evidence="1">Uncharacterized protein</fullName>
    </submittedName>
</protein>
<sequence>MEELCELFLRSTSAKRNTANSSSKITTTRSVSHRFQDDTLIKRCGVVPHTYSDGHSVASLSLFPQSLARSRGWSCETLGHVTALAW</sequence>
<dbReference type="Proteomes" id="UP000827092">
    <property type="component" value="Unassembled WGS sequence"/>
</dbReference>
<evidence type="ECO:0000313" key="1">
    <source>
        <dbReference type="EMBL" id="KAG8200675.1"/>
    </source>
</evidence>
<keyword evidence="2" id="KW-1185">Reference proteome</keyword>
<name>A0AAV6VX49_9ARAC</name>
<comment type="caution">
    <text evidence="1">The sequence shown here is derived from an EMBL/GenBank/DDBJ whole genome shotgun (WGS) entry which is preliminary data.</text>
</comment>
<evidence type="ECO:0000313" key="2">
    <source>
        <dbReference type="Proteomes" id="UP000827092"/>
    </source>
</evidence>
<gene>
    <name evidence="1" type="ORF">JTE90_022293</name>
</gene>
<reference evidence="1 2" key="1">
    <citation type="journal article" date="2022" name="Nat. Ecol. Evol.">
        <title>A masculinizing supergene underlies an exaggerated male reproductive morph in a spider.</title>
        <authorList>
            <person name="Hendrickx F."/>
            <person name="De Corte Z."/>
            <person name="Sonet G."/>
            <person name="Van Belleghem S.M."/>
            <person name="Kostlbacher S."/>
            <person name="Vangestel C."/>
        </authorList>
    </citation>
    <scope>NUCLEOTIDE SEQUENCE [LARGE SCALE GENOMIC DNA]</scope>
    <source>
        <strain evidence="1">W744_W776</strain>
    </source>
</reference>